<reference evidence="1 2" key="1">
    <citation type="submission" date="2014-10" db="EMBL/GenBank/DDBJ databases">
        <title>Draft genome of the hookworm Ancylostoma caninum.</title>
        <authorList>
            <person name="Mitreva M."/>
        </authorList>
    </citation>
    <scope>NUCLEOTIDE SEQUENCE [LARGE SCALE GENOMIC DNA]</scope>
    <source>
        <strain evidence="1 2">Baltimore</strain>
    </source>
</reference>
<sequence>MSSSEFGYIKRIPFGGAVLETVIHDSSLVGIHSLSVDWISRNIYWSNPLRGRIEVCDYSGRYRRTLASRSIRPYSLVVHPLIAFIFFVNTQGNNTIRRMPLSGDASGGVDIVGDLGRIRSIAIDFRKDLLYWAELDASVAMISVSKLDGRDQRPCHLFHFNHKLYYSDDSDDTIGFYNGRRLITLHENVSNVTGLLIHHGRAPSGSTPCIYEHSDCSQLCFTISRSERKCFCSDHFIFDQHALVCRAPNDIVVAGNDHGFILMNLRLVAGQELSYKEVGVLNTHFFLIKLALKAKPSPQLLVWSNFFIL</sequence>
<dbReference type="InterPro" id="IPR000033">
    <property type="entry name" value="LDLR_classB_rpt"/>
</dbReference>
<dbReference type="SUPFAM" id="SSF63825">
    <property type="entry name" value="YWTD domain"/>
    <property type="match status" value="1"/>
</dbReference>
<keyword evidence="2" id="KW-1185">Reference proteome</keyword>
<accession>A0A368FJL2</accession>
<name>A0A368FJL2_ANCCA</name>
<dbReference type="OrthoDB" id="72419at2759"/>
<dbReference type="AlphaFoldDB" id="A0A368FJL2"/>
<dbReference type="PANTHER" id="PTHR46513">
    <property type="entry name" value="VITELLOGENIN RECEPTOR-LIKE PROTEIN-RELATED-RELATED"/>
    <property type="match status" value="1"/>
</dbReference>
<protein>
    <recommendedName>
        <fullName evidence="3">Low-density lipoprotein receptor repeat class B</fullName>
    </recommendedName>
</protein>
<dbReference type="EMBL" id="JOJR01001112">
    <property type="protein sequence ID" value="RCN32343.1"/>
    <property type="molecule type" value="Genomic_DNA"/>
</dbReference>
<proteinExistence type="predicted"/>
<comment type="caution">
    <text evidence="1">The sequence shown here is derived from an EMBL/GenBank/DDBJ whole genome shotgun (WGS) entry which is preliminary data.</text>
</comment>
<gene>
    <name evidence="1" type="ORF">ANCCAN_21854</name>
</gene>
<evidence type="ECO:0000313" key="2">
    <source>
        <dbReference type="Proteomes" id="UP000252519"/>
    </source>
</evidence>
<organism evidence="1 2">
    <name type="scientific">Ancylostoma caninum</name>
    <name type="common">Dog hookworm</name>
    <dbReference type="NCBI Taxonomy" id="29170"/>
    <lineage>
        <taxon>Eukaryota</taxon>
        <taxon>Metazoa</taxon>
        <taxon>Ecdysozoa</taxon>
        <taxon>Nematoda</taxon>
        <taxon>Chromadorea</taxon>
        <taxon>Rhabditida</taxon>
        <taxon>Rhabditina</taxon>
        <taxon>Rhabditomorpha</taxon>
        <taxon>Strongyloidea</taxon>
        <taxon>Ancylostomatidae</taxon>
        <taxon>Ancylostomatinae</taxon>
        <taxon>Ancylostoma</taxon>
    </lineage>
</organism>
<dbReference type="PANTHER" id="PTHR46513:SF13">
    <property type="entry name" value="EGF-LIKE DOMAIN-CONTAINING PROTEIN"/>
    <property type="match status" value="1"/>
</dbReference>
<dbReference type="STRING" id="29170.A0A368FJL2"/>
<evidence type="ECO:0008006" key="3">
    <source>
        <dbReference type="Google" id="ProtNLM"/>
    </source>
</evidence>
<evidence type="ECO:0000313" key="1">
    <source>
        <dbReference type="EMBL" id="RCN32343.1"/>
    </source>
</evidence>
<dbReference type="InterPro" id="IPR050778">
    <property type="entry name" value="Cueball_EGF_LRP_Nidogen"/>
</dbReference>
<dbReference type="InterPro" id="IPR011042">
    <property type="entry name" value="6-blade_b-propeller_TolB-like"/>
</dbReference>
<dbReference type="Proteomes" id="UP000252519">
    <property type="component" value="Unassembled WGS sequence"/>
</dbReference>
<dbReference type="Gene3D" id="2.120.10.30">
    <property type="entry name" value="TolB, C-terminal domain"/>
    <property type="match status" value="1"/>
</dbReference>
<dbReference type="SMART" id="SM00135">
    <property type="entry name" value="LY"/>
    <property type="match status" value="3"/>
</dbReference>